<dbReference type="Pfam" id="PF08590">
    <property type="entry name" value="DUF1771"/>
    <property type="match status" value="1"/>
</dbReference>
<dbReference type="InterPro" id="IPR013899">
    <property type="entry name" value="DUF1771"/>
</dbReference>
<comment type="caution">
    <text evidence="2">The sequence shown here is derived from an EMBL/GenBank/DDBJ whole genome shotgun (WGS) entry which is preliminary data.</text>
</comment>
<dbReference type="OrthoDB" id="10538933at2759"/>
<dbReference type="PANTHER" id="PTHR46651">
    <property type="entry name" value="POLYADENYLATE-BINDING PROTEIN-INTERACTING PROTEIN 7"/>
    <property type="match status" value="1"/>
</dbReference>
<protein>
    <submittedName>
        <fullName evidence="2">Polyadenylate-binding -interacting 7</fullName>
    </submittedName>
</protein>
<gene>
    <name evidence="2" type="ORF">OLEA9_A009714</name>
</gene>
<dbReference type="InterPro" id="IPR053242">
    <property type="entry name" value="PAM2-like_domain"/>
</dbReference>
<evidence type="ECO:0000313" key="3">
    <source>
        <dbReference type="Proteomes" id="UP000594638"/>
    </source>
</evidence>
<name>A0A8S0UK98_OLEEU</name>
<reference evidence="2 3" key="1">
    <citation type="submission" date="2019-12" db="EMBL/GenBank/DDBJ databases">
        <authorList>
            <person name="Alioto T."/>
            <person name="Alioto T."/>
            <person name="Gomez Garrido J."/>
        </authorList>
    </citation>
    <scope>NUCLEOTIDE SEQUENCE [LARGE SCALE GENOMIC DNA]</scope>
</reference>
<accession>A0A8S0UK98</accession>
<dbReference type="PANTHER" id="PTHR46651:SF1">
    <property type="entry name" value="SMALL MUTS RELATED FAMILY PROTEIN"/>
    <property type="match status" value="1"/>
</dbReference>
<sequence>MQILLQQSGKRQRFSHLEWPGQGAYVDNLQNRGSARTTPVWLETGEAVANTYSEMQEEALDRACLHNSYLEQARQAYLIGNKALSKESNVKGQLHNMQRKGTHACSNF</sequence>
<proteinExistence type="predicted"/>
<evidence type="ECO:0000313" key="2">
    <source>
        <dbReference type="EMBL" id="CAA3020449.1"/>
    </source>
</evidence>
<dbReference type="Proteomes" id="UP000594638">
    <property type="component" value="Unassembled WGS sequence"/>
</dbReference>
<dbReference type="AlphaFoldDB" id="A0A8S0UK98"/>
<feature type="domain" description="DUF1771" evidence="1">
    <location>
        <begin position="52"/>
        <end position="103"/>
    </location>
</feature>
<dbReference type="Gramene" id="OE9A009714T1">
    <property type="protein sequence ID" value="OE9A009714C1"/>
    <property type="gene ID" value="OE9A009714"/>
</dbReference>
<dbReference type="EMBL" id="CACTIH010009039">
    <property type="protein sequence ID" value="CAA3020449.1"/>
    <property type="molecule type" value="Genomic_DNA"/>
</dbReference>
<evidence type="ECO:0000259" key="1">
    <source>
        <dbReference type="Pfam" id="PF08590"/>
    </source>
</evidence>
<keyword evidence="3" id="KW-1185">Reference proteome</keyword>
<organism evidence="2 3">
    <name type="scientific">Olea europaea subsp. europaea</name>
    <dbReference type="NCBI Taxonomy" id="158383"/>
    <lineage>
        <taxon>Eukaryota</taxon>
        <taxon>Viridiplantae</taxon>
        <taxon>Streptophyta</taxon>
        <taxon>Embryophyta</taxon>
        <taxon>Tracheophyta</taxon>
        <taxon>Spermatophyta</taxon>
        <taxon>Magnoliopsida</taxon>
        <taxon>eudicotyledons</taxon>
        <taxon>Gunneridae</taxon>
        <taxon>Pentapetalae</taxon>
        <taxon>asterids</taxon>
        <taxon>lamiids</taxon>
        <taxon>Lamiales</taxon>
        <taxon>Oleaceae</taxon>
        <taxon>Oleeae</taxon>
        <taxon>Olea</taxon>
    </lineage>
</organism>